<evidence type="ECO:0000259" key="1">
    <source>
        <dbReference type="Pfam" id="PF00016"/>
    </source>
</evidence>
<dbReference type="AlphaFoldDB" id="A0A1Q9E3W9"/>
<organism evidence="2 3">
    <name type="scientific">Symbiodinium microadriaticum</name>
    <name type="common">Dinoflagellate</name>
    <name type="synonym">Zooxanthella microadriatica</name>
    <dbReference type="NCBI Taxonomy" id="2951"/>
    <lineage>
        <taxon>Eukaryota</taxon>
        <taxon>Sar</taxon>
        <taxon>Alveolata</taxon>
        <taxon>Dinophyceae</taxon>
        <taxon>Suessiales</taxon>
        <taxon>Symbiodiniaceae</taxon>
        <taxon>Symbiodinium</taxon>
    </lineage>
</organism>
<dbReference type="EMBL" id="LSRX01000273">
    <property type="protein sequence ID" value="OLQ02093.1"/>
    <property type="molecule type" value="Genomic_DNA"/>
</dbReference>
<gene>
    <name evidence="2" type="primary">rbcL</name>
    <name evidence="2" type="ORF">AK812_SmicGene15128</name>
</gene>
<dbReference type="GO" id="GO:0000287">
    <property type="term" value="F:magnesium ion binding"/>
    <property type="evidence" value="ECO:0007669"/>
    <property type="project" value="InterPro"/>
</dbReference>
<reference evidence="2 3" key="1">
    <citation type="submission" date="2016-02" db="EMBL/GenBank/DDBJ databases">
        <title>Genome analysis of coral dinoflagellate symbionts highlights evolutionary adaptations to a symbiotic lifestyle.</title>
        <authorList>
            <person name="Aranda M."/>
            <person name="Li Y."/>
            <person name="Liew Y.J."/>
            <person name="Baumgarten S."/>
            <person name="Simakov O."/>
            <person name="Wilson M."/>
            <person name="Piel J."/>
            <person name="Ashoor H."/>
            <person name="Bougouffa S."/>
            <person name="Bajic V.B."/>
            <person name="Ryu T."/>
            <person name="Ravasi T."/>
            <person name="Bayer T."/>
            <person name="Micklem G."/>
            <person name="Kim H."/>
            <person name="Bhak J."/>
            <person name="Lajeunesse T.C."/>
            <person name="Voolstra C.R."/>
        </authorList>
    </citation>
    <scope>NUCLEOTIDE SEQUENCE [LARGE SCALE GENOMIC DNA]</scope>
    <source>
        <strain evidence="2 3">CCMP2467</strain>
    </source>
</reference>
<name>A0A1Q9E3W9_SYMMI</name>
<sequence length="184" mass="19962">MEGDASDMNVTFVLQHDKADGLCHHWKWEGIKRTPPIVSGATSAWRFPASFKNLGHCNATLTTSGCSFGYRDKPQPVAAPCCQGVETRKHGDMSLIGDVLEIGETGSEFYDGQRDGGELREAKGRLRPRGLRQGGHGEDVDGDNRRIRGLPPAAKEWGAGCQRLPGVLQLNSVISDGAEQQVLH</sequence>
<evidence type="ECO:0000313" key="3">
    <source>
        <dbReference type="Proteomes" id="UP000186817"/>
    </source>
</evidence>
<proteinExistence type="predicted"/>
<feature type="domain" description="Ribulose bisphosphate carboxylase large subunit C-terminal" evidence="1">
    <location>
        <begin position="2"/>
        <end position="91"/>
    </location>
</feature>
<dbReference type="Pfam" id="PF00016">
    <property type="entry name" value="RuBisCO_large"/>
    <property type="match status" value="1"/>
</dbReference>
<dbReference type="SUPFAM" id="SSF51649">
    <property type="entry name" value="RuBisCo, C-terminal domain"/>
    <property type="match status" value="1"/>
</dbReference>
<dbReference type="GO" id="GO:0016984">
    <property type="term" value="F:ribulose-bisphosphate carboxylase activity"/>
    <property type="evidence" value="ECO:0007669"/>
    <property type="project" value="InterPro"/>
</dbReference>
<dbReference type="Gene3D" id="3.20.20.110">
    <property type="entry name" value="Ribulose bisphosphate carboxylase, large subunit, C-terminal domain"/>
    <property type="match status" value="1"/>
</dbReference>
<evidence type="ECO:0000313" key="2">
    <source>
        <dbReference type="EMBL" id="OLQ02093.1"/>
    </source>
</evidence>
<keyword evidence="3" id="KW-1185">Reference proteome</keyword>
<dbReference type="InterPro" id="IPR036376">
    <property type="entry name" value="RuBisCO_lsu_C_sf"/>
</dbReference>
<comment type="caution">
    <text evidence="2">The sequence shown here is derived from an EMBL/GenBank/DDBJ whole genome shotgun (WGS) entry which is preliminary data.</text>
</comment>
<dbReference type="Proteomes" id="UP000186817">
    <property type="component" value="Unassembled WGS sequence"/>
</dbReference>
<accession>A0A1Q9E3W9</accession>
<protein>
    <submittedName>
        <fullName evidence="2">Ribulose bisphosphate carboxylase</fullName>
    </submittedName>
</protein>
<dbReference type="InterPro" id="IPR000685">
    <property type="entry name" value="RuBisCO_lsu_C"/>
</dbReference>
<dbReference type="OrthoDB" id="10307105at2759"/>